<reference evidence="1 2" key="1">
    <citation type="submission" date="2018-07" db="EMBL/GenBank/DDBJ databases">
        <title>Dyella tabacisoli L4-6T, whole genome shotgun sequence.</title>
        <authorList>
            <person name="Zhou X.-K."/>
            <person name="Li W.-J."/>
            <person name="Duan Y.-Q."/>
        </authorList>
    </citation>
    <scope>NUCLEOTIDE SEQUENCE [LARGE SCALE GENOMIC DNA]</scope>
    <source>
        <strain evidence="1 2">L4-6</strain>
    </source>
</reference>
<evidence type="ECO:0000313" key="2">
    <source>
        <dbReference type="Proteomes" id="UP000253782"/>
    </source>
</evidence>
<gene>
    <name evidence="1" type="ORF">DVJ77_20300</name>
</gene>
<dbReference type="AlphaFoldDB" id="A0A369UNC1"/>
<dbReference type="OrthoDB" id="9182351at2"/>
<name>A0A369UNC1_9GAMM</name>
<proteinExistence type="predicted"/>
<protein>
    <submittedName>
        <fullName evidence="1">Uncharacterized protein</fullName>
    </submittedName>
</protein>
<dbReference type="EMBL" id="QQAH01000024">
    <property type="protein sequence ID" value="RDD79809.1"/>
    <property type="molecule type" value="Genomic_DNA"/>
</dbReference>
<keyword evidence="2" id="KW-1185">Reference proteome</keyword>
<comment type="caution">
    <text evidence="1">The sequence shown here is derived from an EMBL/GenBank/DDBJ whole genome shotgun (WGS) entry which is preliminary data.</text>
</comment>
<sequence length="75" mass="8205">MKPADLGQAFLNREAIPGVAFMHNDYVQVLSGESVGSFGSLVTVLELKPEAIYILELETGLDIQVSQSDIRLVDR</sequence>
<evidence type="ECO:0000313" key="1">
    <source>
        <dbReference type="EMBL" id="RDD79809.1"/>
    </source>
</evidence>
<accession>A0A369UNC1</accession>
<organism evidence="1 2">
    <name type="scientific">Dyella tabacisoli</name>
    <dbReference type="NCBI Taxonomy" id="2282381"/>
    <lineage>
        <taxon>Bacteria</taxon>
        <taxon>Pseudomonadati</taxon>
        <taxon>Pseudomonadota</taxon>
        <taxon>Gammaproteobacteria</taxon>
        <taxon>Lysobacterales</taxon>
        <taxon>Rhodanobacteraceae</taxon>
        <taxon>Dyella</taxon>
    </lineage>
</organism>
<dbReference type="Proteomes" id="UP000253782">
    <property type="component" value="Unassembled WGS sequence"/>
</dbReference>
<dbReference type="RefSeq" id="WP_114847359.1">
    <property type="nucleotide sequence ID" value="NZ_JBHSPE010000001.1"/>
</dbReference>